<dbReference type="HOGENOM" id="CLU_038422_3_0_0"/>
<evidence type="ECO:0000256" key="6">
    <source>
        <dbReference type="HAMAP-Rule" id="MF_01007"/>
    </source>
</evidence>
<dbReference type="CDD" id="cd02440">
    <property type="entry name" value="AdoMet_MTases"/>
    <property type="match status" value="1"/>
</dbReference>
<dbReference type="EMBL" id="CP002444">
    <property type="protein sequence ID" value="ADU97652.1"/>
    <property type="molecule type" value="Genomic_DNA"/>
</dbReference>
<feature type="binding site" evidence="6">
    <location>
        <position position="108"/>
    </location>
    <ligand>
        <name>S-adenosyl-L-methionine</name>
        <dbReference type="ChEBI" id="CHEBI:59789"/>
    </ligand>
</feature>
<keyword evidence="4 6" id="KW-0808">Transferase</keyword>
<organism evidence="7 8">
    <name type="scientific">Thermovibrio ammonificans (strain DSM 15698 / JCM 12110 / HB-1)</name>
    <dbReference type="NCBI Taxonomy" id="648996"/>
    <lineage>
        <taxon>Bacteria</taxon>
        <taxon>Pseudomonadati</taxon>
        <taxon>Aquificota</taxon>
        <taxon>Aquificia</taxon>
        <taxon>Desulfurobacteriales</taxon>
        <taxon>Desulfurobacteriaceae</taxon>
        <taxon>Thermovibrio</taxon>
    </lineage>
</organism>
<evidence type="ECO:0000256" key="4">
    <source>
        <dbReference type="ARBA" id="ARBA00022679"/>
    </source>
</evidence>
<evidence type="ECO:0000256" key="2">
    <source>
        <dbReference type="ARBA" id="ARBA00022552"/>
    </source>
</evidence>
<reference evidence="7" key="1">
    <citation type="submission" date="2011-01" db="EMBL/GenBank/DDBJ databases">
        <title>Complete sequence of chromosome of Thermovibrio ammonificans HB-1.</title>
        <authorList>
            <consortium name="US DOE Joint Genome Institute"/>
            <person name="Lucas S."/>
            <person name="Copeland A."/>
            <person name="Lapidus A."/>
            <person name="Cheng J.-F."/>
            <person name="Goodwin L."/>
            <person name="Pitluck S."/>
            <person name="Davenport K."/>
            <person name="Detter J.C."/>
            <person name="Han C."/>
            <person name="Tapia R."/>
            <person name="Land M."/>
            <person name="Hauser L."/>
            <person name="Kyrpides N."/>
            <person name="Ivanova N."/>
            <person name="Ovchinnikova G."/>
            <person name="Vetriani C."/>
            <person name="Woyke T."/>
        </authorList>
    </citation>
    <scope>NUCLEOTIDE SEQUENCE [LARGE SCALE GENOMIC DNA]</scope>
    <source>
        <strain evidence="7">HB-1</strain>
    </source>
</reference>
<keyword evidence="8" id="KW-1185">Reference proteome</keyword>
<name>E8T5S6_THEA1</name>
<keyword evidence="2 6" id="KW-0698">rRNA processing</keyword>
<comment type="catalytic activity">
    <reaction evidence="6">
        <text>cytidine(1402) in 16S rRNA + S-adenosyl-L-methionine = N(4)-methylcytidine(1402) in 16S rRNA + S-adenosyl-L-homocysteine + H(+)</text>
        <dbReference type="Rhea" id="RHEA:42928"/>
        <dbReference type="Rhea" id="RHEA-COMP:10286"/>
        <dbReference type="Rhea" id="RHEA-COMP:10287"/>
        <dbReference type="ChEBI" id="CHEBI:15378"/>
        <dbReference type="ChEBI" id="CHEBI:57856"/>
        <dbReference type="ChEBI" id="CHEBI:59789"/>
        <dbReference type="ChEBI" id="CHEBI:74506"/>
        <dbReference type="ChEBI" id="CHEBI:82748"/>
        <dbReference type="EC" id="2.1.1.199"/>
    </reaction>
</comment>
<keyword evidence="3 6" id="KW-0489">Methyltransferase</keyword>
<feature type="binding site" evidence="6">
    <location>
        <position position="80"/>
    </location>
    <ligand>
        <name>S-adenosyl-L-methionine</name>
        <dbReference type="ChEBI" id="CHEBI:59789"/>
    </ligand>
</feature>
<sequence>MEEIYHPPVLLKESLKVLKAEEGGVFVDATLGGGGHTEAILKAHPENRVIAIDRDEEAIERAMERLKPYGDRVSIYHANFSQIDRVLQMEGVERVKGVLFDLGVSHFHLRGERGFTVWKEQPLDMRMDRSQKLTAKEVVNELSERELARIIFRYGEEKFARKIASEIVKRRKRKPIETTTELASIVEEVIPKKLWAGRKKHPAVKTFQAIRIYVNREFEEIETGIPKAAEFVEPGGRLAVITFHSLEDRLVKNILRNLEGFTPVTKKPIVPTEEEVVENPAARSAKLRAAERVRP</sequence>
<dbReference type="GO" id="GO:0071424">
    <property type="term" value="F:rRNA (cytosine-N4-)-methyltransferase activity"/>
    <property type="evidence" value="ECO:0007669"/>
    <property type="project" value="UniProtKB-UniRule"/>
</dbReference>
<dbReference type="STRING" id="648996.Theam_1696"/>
<feature type="binding site" evidence="6">
    <location>
        <position position="53"/>
    </location>
    <ligand>
        <name>S-adenosyl-L-methionine</name>
        <dbReference type="ChEBI" id="CHEBI:59789"/>
    </ligand>
</feature>
<comment type="similarity">
    <text evidence="1 6">Belongs to the methyltransferase superfamily. RsmH family.</text>
</comment>
<evidence type="ECO:0000256" key="5">
    <source>
        <dbReference type="ARBA" id="ARBA00022691"/>
    </source>
</evidence>
<dbReference type="KEGG" id="tam:Theam_1696"/>
<dbReference type="eggNOG" id="COG0275">
    <property type="taxonomic scope" value="Bacteria"/>
</dbReference>
<evidence type="ECO:0000313" key="7">
    <source>
        <dbReference type="EMBL" id="ADU97652.1"/>
    </source>
</evidence>
<dbReference type="EC" id="2.1.1.199" evidence="6"/>
<dbReference type="GO" id="GO:0070475">
    <property type="term" value="P:rRNA base methylation"/>
    <property type="evidence" value="ECO:0007669"/>
    <property type="project" value="UniProtKB-UniRule"/>
</dbReference>
<dbReference type="PANTHER" id="PTHR11265">
    <property type="entry name" value="S-ADENOSYL-METHYLTRANSFERASE MRAW"/>
    <property type="match status" value="1"/>
</dbReference>
<dbReference type="SUPFAM" id="SSF81799">
    <property type="entry name" value="Putative methyltransferase TM0872, insert domain"/>
    <property type="match status" value="1"/>
</dbReference>
<dbReference type="PANTHER" id="PTHR11265:SF0">
    <property type="entry name" value="12S RRNA N4-METHYLCYTIDINE METHYLTRANSFERASE"/>
    <property type="match status" value="1"/>
</dbReference>
<evidence type="ECO:0000256" key="3">
    <source>
        <dbReference type="ARBA" id="ARBA00022603"/>
    </source>
</evidence>
<dbReference type="Pfam" id="PF01795">
    <property type="entry name" value="Methyltransf_5"/>
    <property type="match status" value="1"/>
</dbReference>
<dbReference type="OrthoDB" id="9806637at2"/>
<dbReference type="InterPro" id="IPR029063">
    <property type="entry name" value="SAM-dependent_MTases_sf"/>
</dbReference>
<feature type="binding site" evidence="6">
    <location>
        <position position="101"/>
    </location>
    <ligand>
        <name>S-adenosyl-L-methionine</name>
        <dbReference type="ChEBI" id="CHEBI:59789"/>
    </ligand>
</feature>
<dbReference type="SUPFAM" id="SSF53335">
    <property type="entry name" value="S-adenosyl-L-methionine-dependent methyltransferases"/>
    <property type="match status" value="1"/>
</dbReference>
<evidence type="ECO:0000256" key="1">
    <source>
        <dbReference type="ARBA" id="ARBA00010396"/>
    </source>
</evidence>
<dbReference type="GO" id="GO:0005737">
    <property type="term" value="C:cytoplasm"/>
    <property type="evidence" value="ECO:0007669"/>
    <property type="project" value="UniProtKB-SubCell"/>
</dbReference>
<comment type="subcellular location">
    <subcellularLocation>
        <location evidence="6">Cytoplasm</location>
    </subcellularLocation>
</comment>
<comment type="function">
    <text evidence="6">Specifically methylates the N4 position of cytidine in position 1402 (C1402) of 16S rRNA.</text>
</comment>
<accession>E8T5S6</accession>
<dbReference type="InterPro" id="IPR002903">
    <property type="entry name" value="RsmH"/>
</dbReference>
<dbReference type="Proteomes" id="UP000006362">
    <property type="component" value="Chromosome"/>
</dbReference>
<dbReference type="FunFam" id="1.10.150.170:FF:000003">
    <property type="entry name" value="Ribosomal RNA small subunit methyltransferase H"/>
    <property type="match status" value="1"/>
</dbReference>
<dbReference type="PIRSF" id="PIRSF004486">
    <property type="entry name" value="MraW"/>
    <property type="match status" value="1"/>
</dbReference>
<keyword evidence="6" id="KW-0963">Cytoplasm</keyword>
<dbReference type="RefSeq" id="WP_013538437.1">
    <property type="nucleotide sequence ID" value="NC_014926.1"/>
</dbReference>
<dbReference type="Gene3D" id="1.10.150.170">
    <property type="entry name" value="Putative methyltransferase TM0872, insert domain"/>
    <property type="match status" value="1"/>
</dbReference>
<proteinExistence type="inferred from homology"/>
<dbReference type="InterPro" id="IPR023397">
    <property type="entry name" value="SAM-dep_MeTrfase_MraW_recog"/>
</dbReference>
<feature type="binding site" evidence="6">
    <location>
        <begin position="34"/>
        <end position="36"/>
    </location>
    <ligand>
        <name>S-adenosyl-L-methionine</name>
        <dbReference type="ChEBI" id="CHEBI:59789"/>
    </ligand>
</feature>
<dbReference type="Gene3D" id="3.40.50.150">
    <property type="entry name" value="Vaccinia Virus protein VP39"/>
    <property type="match status" value="1"/>
</dbReference>
<dbReference type="NCBIfam" id="TIGR00006">
    <property type="entry name" value="16S rRNA (cytosine(1402)-N(4))-methyltransferase RsmH"/>
    <property type="match status" value="1"/>
</dbReference>
<evidence type="ECO:0000313" key="8">
    <source>
        <dbReference type="Proteomes" id="UP000006362"/>
    </source>
</evidence>
<protein>
    <recommendedName>
        <fullName evidence="6">Ribosomal RNA small subunit methyltransferase H</fullName>
        <ecNumber evidence="6">2.1.1.199</ecNumber>
    </recommendedName>
    <alternativeName>
        <fullName evidence="6">16S rRNA m(4)C1402 methyltransferase</fullName>
    </alternativeName>
    <alternativeName>
        <fullName evidence="6">rRNA (cytosine-N(4)-)-methyltransferase RsmH</fullName>
    </alternativeName>
</protein>
<gene>
    <name evidence="6" type="primary">rsmH</name>
    <name evidence="7" type="ordered locus">Theam_1696</name>
</gene>
<dbReference type="HAMAP" id="MF_01007">
    <property type="entry name" value="16SrRNA_methyltr_H"/>
    <property type="match status" value="1"/>
</dbReference>
<keyword evidence="5 6" id="KW-0949">S-adenosyl-L-methionine</keyword>
<dbReference type="AlphaFoldDB" id="E8T5S6"/>